<accession>A0A917QEW4</accession>
<protein>
    <submittedName>
        <fullName evidence="1">Uncharacterized protein</fullName>
    </submittedName>
</protein>
<reference evidence="1" key="2">
    <citation type="submission" date="2020-09" db="EMBL/GenBank/DDBJ databases">
        <authorList>
            <person name="Sun Q."/>
            <person name="Ohkuma M."/>
        </authorList>
    </citation>
    <scope>NUCLEOTIDE SEQUENCE</scope>
    <source>
        <strain evidence="1">JCM 3035</strain>
    </source>
</reference>
<keyword evidence="2" id="KW-1185">Reference proteome</keyword>
<comment type="caution">
    <text evidence="1">The sequence shown here is derived from an EMBL/GenBank/DDBJ whole genome shotgun (WGS) entry which is preliminary data.</text>
</comment>
<dbReference type="EMBL" id="BMPQ01000001">
    <property type="protein sequence ID" value="GGK48140.1"/>
    <property type="molecule type" value="Genomic_DNA"/>
</dbReference>
<evidence type="ECO:0000313" key="1">
    <source>
        <dbReference type="EMBL" id="GGK48140.1"/>
    </source>
</evidence>
<reference evidence="1" key="1">
    <citation type="journal article" date="2014" name="Int. J. Syst. Evol. Microbiol.">
        <title>Complete genome sequence of Corynebacterium casei LMG S-19264T (=DSM 44701T), isolated from a smear-ripened cheese.</title>
        <authorList>
            <consortium name="US DOE Joint Genome Institute (JGI-PGF)"/>
            <person name="Walter F."/>
            <person name="Albersmeier A."/>
            <person name="Kalinowski J."/>
            <person name="Ruckert C."/>
        </authorList>
    </citation>
    <scope>NUCLEOTIDE SEQUENCE</scope>
    <source>
        <strain evidence="1">JCM 3035</strain>
    </source>
</reference>
<evidence type="ECO:0000313" key="2">
    <source>
        <dbReference type="Proteomes" id="UP000637788"/>
    </source>
</evidence>
<proteinExistence type="predicted"/>
<organism evidence="1 2">
    <name type="scientific">Streptomyces flaveus</name>
    <dbReference type="NCBI Taxonomy" id="66370"/>
    <lineage>
        <taxon>Bacteria</taxon>
        <taxon>Bacillati</taxon>
        <taxon>Actinomycetota</taxon>
        <taxon>Actinomycetes</taxon>
        <taxon>Kitasatosporales</taxon>
        <taxon>Streptomycetaceae</taxon>
        <taxon>Streptomyces</taxon>
        <taxon>Streptomyces aurantiacus group</taxon>
    </lineage>
</organism>
<dbReference type="AlphaFoldDB" id="A0A917QEW4"/>
<gene>
    <name evidence="1" type="ORF">GCM10010094_05320</name>
</gene>
<name>A0A917QEW4_9ACTN</name>
<dbReference type="Proteomes" id="UP000637788">
    <property type="component" value="Unassembled WGS sequence"/>
</dbReference>
<sequence length="99" mass="10460">MGVIAYSAEVGAAIEGEPLDFKELRRKAALIADTGEPMRASAPPDIAEEFRTVLKAIDTSVSNLKSGANANDVLDPVYGERNRPAFDAVENYDCGGGDS</sequence>